<name>A0ABV2K834_SPOPS</name>
<comment type="similarity">
    <text evidence="1 5">Belongs to the DNA glycosylase MPG family.</text>
</comment>
<dbReference type="HAMAP" id="MF_00527">
    <property type="entry name" value="3MGH"/>
    <property type="match status" value="1"/>
</dbReference>
<dbReference type="SUPFAM" id="SSF50486">
    <property type="entry name" value="FMT C-terminal domain-like"/>
    <property type="match status" value="1"/>
</dbReference>
<keyword evidence="6" id="KW-0326">Glycosidase</keyword>
<dbReference type="Gene3D" id="3.10.300.10">
    <property type="entry name" value="Methylpurine-DNA glycosylase (MPG)"/>
    <property type="match status" value="1"/>
</dbReference>
<dbReference type="PANTHER" id="PTHR10429">
    <property type="entry name" value="DNA-3-METHYLADENINE GLYCOSYLASE"/>
    <property type="match status" value="1"/>
</dbReference>
<evidence type="ECO:0000256" key="3">
    <source>
        <dbReference type="ARBA" id="ARBA00022801"/>
    </source>
</evidence>
<keyword evidence="7" id="KW-1185">Reference proteome</keyword>
<dbReference type="Proteomes" id="UP001549104">
    <property type="component" value="Unassembled WGS sequence"/>
</dbReference>
<dbReference type="NCBIfam" id="TIGR00567">
    <property type="entry name" value="3mg"/>
    <property type="match status" value="1"/>
</dbReference>
<gene>
    <name evidence="6" type="ORF">ABIC55_002326</name>
</gene>
<dbReference type="EC" id="3.2.2.-" evidence="5"/>
<keyword evidence="4 5" id="KW-0234">DNA repair</keyword>
<keyword evidence="2 5" id="KW-0227">DNA damage</keyword>
<dbReference type="InterPro" id="IPR036995">
    <property type="entry name" value="MPG_sf"/>
</dbReference>
<sequence length="204" mass="22964">MKWRAIAIYTPIDKLFFEAPVLELARNLLGQYIVHKQPEGDIVVRIVETEAYHGPEDRAAHSFDNRRTKRTEIMFGTAGLIYTYQMHTHTLMNVVSGAIGTPHAILIRAGEPVVGLELIQENRGHHLKMTDWTNGPGKLSKALGVTMKYYGHHWTDEPLFIAAGAAPEEIVAGPRVGIGNSGEAVHYPWRFYEKDSPYVSKYRP</sequence>
<dbReference type="InterPro" id="IPR011034">
    <property type="entry name" value="Formyl_transferase-like_C_sf"/>
</dbReference>
<organism evidence="6 7">
    <name type="scientific">Sporosarcina psychrophila</name>
    <name type="common">Bacillus psychrophilus</name>
    <dbReference type="NCBI Taxonomy" id="1476"/>
    <lineage>
        <taxon>Bacteria</taxon>
        <taxon>Bacillati</taxon>
        <taxon>Bacillota</taxon>
        <taxon>Bacilli</taxon>
        <taxon>Bacillales</taxon>
        <taxon>Caryophanaceae</taxon>
        <taxon>Sporosarcina</taxon>
    </lineage>
</organism>
<evidence type="ECO:0000256" key="5">
    <source>
        <dbReference type="HAMAP-Rule" id="MF_00527"/>
    </source>
</evidence>
<proteinExistence type="inferred from homology"/>
<dbReference type="InterPro" id="IPR003180">
    <property type="entry name" value="MPG"/>
</dbReference>
<dbReference type="CDD" id="cd00540">
    <property type="entry name" value="AAG"/>
    <property type="match status" value="1"/>
</dbReference>
<keyword evidence="3 5" id="KW-0378">Hydrolase</keyword>
<dbReference type="GO" id="GO:0003905">
    <property type="term" value="F:alkylbase DNA N-glycosylase activity"/>
    <property type="evidence" value="ECO:0007669"/>
    <property type="project" value="UniProtKB-EC"/>
</dbReference>
<protein>
    <recommendedName>
        <fullName evidence="5">Putative 3-methyladenine DNA glycosylase</fullName>
        <ecNumber evidence="5">3.2.2.-</ecNumber>
    </recommendedName>
</protein>
<evidence type="ECO:0000256" key="4">
    <source>
        <dbReference type="ARBA" id="ARBA00023204"/>
    </source>
</evidence>
<dbReference type="RefSeq" id="WP_197485356.1">
    <property type="nucleotide sequence ID" value="NZ_CP014616.1"/>
</dbReference>
<dbReference type="EMBL" id="JBEPME010000003">
    <property type="protein sequence ID" value="MET3657239.1"/>
    <property type="molecule type" value="Genomic_DNA"/>
</dbReference>
<reference evidence="6 7" key="1">
    <citation type="submission" date="2024-06" db="EMBL/GenBank/DDBJ databases">
        <title>Sorghum-associated microbial communities from plants grown in Nebraska, USA.</title>
        <authorList>
            <person name="Schachtman D."/>
        </authorList>
    </citation>
    <scope>NUCLEOTIDE SEQUENCE [LARGE SCALE GENOMIC DNA]</scope>
    <source>
        <strain evidence="6 7">1288</strain>
    </source>
</reference>
<comment type="caution">
    <text evidence="6">The sequence shown here is derived from an EMBL/GenBank/DDBJ whole genome shotgun (WGS) entry which is preliminary data.</text>
</comment>
<evidence type="ECO:0000256" key="1">
    <source>
        <dbReference type="ARBA" id="ARBA00009232"/>
    </source>
</evidence>
<evidence type="ECO:0000313" key="6">
    <source>
        <dbReference type="EMBL" id="MET3657239.1"/>
    </source>
</evidence>
<dbReference type="PANTHER" id="PTHR10429:SF0">
    <property type="entry name" value="DNA-3-METHYLADENINE GLYCOSYLASE"/>
    <property type="match status" value="1"/>
</dbReference>
<evidence type="ECO:0000256" key="2">
    <source>
        <dbReference type="ARBA" id="ARBA00022763"/>
    </source>
</evidence>
<dbReference type="Pfam" id="PF02245">
    <property type="entry name" value="Pur_DNA_glyco"/>
    <property type="match status" value="1"/>
</dbReference>
<evidence type="ECO:0000313" key="7">
    <source>
        <dbReference type="Proteomes" id="UP001549104"/>
    </source>
</evidence>
<dbReference type="NCBIfam" id="NF002002">
    <property type="entry name" value="PRK00802.1-2"/>
    <property type="match status" value="1"/>
</dbReference>
<accession>A0ABV2K834</accession>